<dbReference type="InterPro" id="IPR000182">
    <property type="entry name" value="GNAT_dom"/>
</dbReference>
<dbReference type="GO" id="GO:0016747">
    <property type="term" value="F:acyltransferase activity, transferring groups other than amino-acyl groups"/>
    <property type="evidence" value="ECO:0007669"/>
    <property type="project" value="InterPro"/>
</dbReference>
<evidence type="ECO:0000313" key="2">
    <source>
        <dbReference type="EMBL" id="VXB91340.1"/>
    </source>
</evidence>
<protein>
    <submittedName>
        <fullName evidence="2">Acetyltransferase (GNAT) family protein</fullName>
    </submittedName>
</protein>
<dbReference type="CDD" id="cd04301">
    <property type="entry name" value="NAT_SF"/>
    <property type="match status" value="1"/>
</dbReference>
<dbReference type="Gene3D" id="3.40.630.30">
    <property type="match status" value="1"/>
</dbReference>
<gene>
    <name evidence="2" type="ORF">MARI151_50080</name>
</gene>
<proteinExistence type="predicted"/>
<dbReference type="RefSeq" id="WP_159303353.1">
    <property type="nucleotide sequence ID" value="NZ_LR733271.1"/>
</dbReference>
<name>A0A653UC15_9FLAO</name>
<evidence type="ECO:0000259" key="1">
    <source>
        <dbReference type="PROSITE" id="PS51186"/>
    </source>
</evidence>
<dbReference type="PROSITE" id="PS51186">
    <property type="entry name" value="GNAT"/>
    <property type="match status" value="1"/>
</dbReference>
<keyword evidence="2" id="KW-0808">Transferase</keyword>
<dbReference type="Proteomes" id="UP000430202">
    <property type="component" value="Unassembled WGS sequence"/>
</dbReference>
<dbReference type="EMBL" id="CABWLR010000005">
    <property type="protein sequence ID" value="VXB91340.1"/>
    <property type="molecule type" value="Genomic_DNA"/>
</dbReference>
<keyword evidence="3" id="KW-1185">Reference proteome</keyword>
<dbReference type="InterPro" id="IPR016181">
    <property type="entry name" value="Acyl_CoA_acyltransferase"/>
</dbReference>
<reference evidence="2 3" key="1">
    <citation type="submission" date="2019-10" db="EMBL/GenBank/DDBJ databases">
        <authorList>
            <person name="Karimi E."/>
        </authorList>
    </citation>
    <scope>NUCLEOTIDE SEQUENCE [LARGE SCALE GENOMIC DNA]</scope>
    <source>
        <strain evidence="2">Maribacter sp. 151</strain>
    </source>
</reference>
<evidence type="ECO:0000313" key="3">
    <source>
        <dbReference type="Proteomes" id="UP000430202"/>
    </source>
</evidence>
<accession>A0A653UC15</accession>
<sequence length="175" mass="20328">MQKNIQFQELTSTLHDVYIEIGIKSYNQHYRHLWPKGNTITYIQHSFTKKILEEEEKNQNTVLFLIKLNTEYVGLLKVTLHKSLMDYDQNDALYLDKIYILKEYAGNGIGGASLKFVESIAQNLSKKAIFLESMQKGPALPFYLANNFKIVDESTVPFSNVIEEEKPMYLLKRTL</sequence>
<dbReference type="SUPFAM" id="SSF55729">
    <property type="entry name" value="Acyl-CoA N-acyltransferases (Nat)"/>
    <property type="match status" value="1"/>
</dbReference>
<dbReference type="AlphaFoldDB" id="A0A653UC15"/>
<organism evidence="2 3">
    <name type="scientific">Maribacter litoralis</name>
    <dbReference type="NCBI Taxonomy" id="2059726"/>
    <lineage>
        <taxon>Bacteria</taxon>
        <taxon>Pseudomonadati</taxon>
        <taxon>Bacteroidota</taxon>
        <taxon>Flavobacteriia</taxon>
        <taxon>Flavobacteriales</taxon>
        <taxon>Flavobacteriaceae</taxon>
        <taxon>Maribacter</taxon>
    </lineage>
</organism>
<feature type="domain" description="N-acetyltransferase" evidence="1">
    <location>
        <begin position="21"/>
        <end position="169"/>
    </location>
</feature>
<dbReference type="Pfam" id="PF00583">
    <property type="entry name" value="Acetyltransf_1"/>
    <property type="match status" value="1"/>
</dbReference>